<dbReference type="EMBL" id="CAJVPM010005111">
    <property type="protein sequence ID" value="CAG8520763.1"/>
    <property type="molecule type" value="Genomic_DNA"/>
</dbReference>
<proteinExistence type="predicted"/>
<evidence type="ECO:0000313" key="1">
    <source>
        <dbReference type="EMBL" id="CAG8520763.1"/>
    </source>
</evidence>
<reference evidence="1" key="1">
    <citation type="submission" date="2021-06" db="EMBL/GenBank/DDBJ databases">
        <authorList>
            <person name="Kallberg Y."/>
            <person name="Tangrot J."/>
            <person name="Rosling A."/>
        </authorList>
    </citation>
    <scope>NUCLEOTIDE SEQUENCE</scope>
    <source>
        <strain evidence="1">AU212A</strain>
    </source>
</reference>
<keyword evidence="2" id="KW-1185">Reference proteome</keyword>
<name>A0ACA9LB31_9GLOM</name>
<protein>
    <submittedName>
        <fullName evidence="1">4270_t:CDS:1</fullName>
    </submittedName>
</protein>
<dbReference type="Proteomes" id="UP000789860">
    <property type="component" value="Unassembled WGS sequence"/>
</dbReference>
<comment type="caution">
    <text evidence="1">The sequence shown here is derived from an EMBL/GenBank/DDBJ whole genome shotgun (WGS) entry which is preliminary data.</text>
</comment>
<organism evidence="1 2">
    <name type="scientific">Scutellospora calospora</name>
    <dbReference type="NCBI Taxonomy" id="85575"/>
    <lineage>
        <taxon>Eukaryota</taxon>
        <taxon>Fungi</taxon>
        <taxon>Fungi incertae sedis</taxon>
        <taxon>Mucoromycota</taxon>
        <taxon>Glomeromycotina</taxon>
        <taxon>Glomeromycetes</taxon>
        <taxon>Diversisporales</taxon>
        <taxon>Gigasporaceae</taxon>
        <taxon>Scutellospora</taxon>
    </lineage>
</organism>
<accession>A0ACA9LB31</accession>
<gene>
    <name evidence="1" type="ORF">SCALOS_LOCUS4060</name>
</gene>
<evidence type="ECO:0000313" key="2">
    <source>
        <dbReference type="Proteomes" id="UP000789860"/>
    </source>
</evidence>
<sequence>MDKVLCTCVWCLQGSNNHGKLQHLVTSVSSTVRSISLPITLVISLLCNSQEPDDLEYYKTIIEKETFSNNSKYNEEDCKDYNEDCENYNEEHNEEYNEEYNEKYNEEYNEEYNEKYNEKYNKEDNEEGSDEDSEDSNKKGSKDSSEDSN</sequence>